<sequence>MQIPFYVINNIMIDGYFMNKLSQKEDRILLVRNKRLGYPSGKIEPLPYTLVISLLEEGYSETLKTTSKELRASEVLESIFYNPSIYMKNREKEVIEKTLSKMYGELYSRLLKLIKDASYEITWHNIELIEDQIIFNSVPDKIYTKLYLNDEKFKNEFLKLSY</sequence>
<dbReference type="RefSeq" id="WP_110269817.1">
    <property type="nucleotide sequence ID" value="NZ_CP029289.2"/>
</dbReference>
<accession>A0A2U9ID29</accession>
<organism evidence="1 2">
    <name type="scientific">Acidianus brierleyi</name>
    <dbReference type="NCBI Taxonomy" id="41673"/>
    <lineage>
        <taxon>Archaea</taxon>
        <taxon>Thermoproteota</taxon>
        <taxon>Thermoprotei</taxon>
        <taxon>Sulfolobales</taxon>
        <taxon>Sulfolobaceae</taxon>
        <taxon>Acidianus</taxon>
    </lineage>
</organism>
<proteinExistence type="predicted"/>
<reference evidence="1 2" key="1">
    <citation type="submission" date="2018-05" db="EMBL/GenBank/DDBJ databases">
        <title>Complete Genome Sequences of Extremely Thermoacidophilic, Metal-Mobilizing Type-Strain Members of the Archaeal Family Sulfolobaceae: Acidianus brierleyi DSM-1651T, Acidianus sulfidivorans DSM-18786T, Metallosphaera hakonensis DSM-7519T, and Metallosphaera prunae DSM-10039T.</title>
        <authorList>
            <person name="Counts J.A."/>
            <person name="Kelly R.M."/>
        </authorList>
    </citation>
    <scope>NUCLEOTIDE SEQUENCE [LARGE SCALE GENOMIC DNA]</scope>
    <source>
        <strain evidence="1 2">DSM 1651</strain>
    </source>
</reference>
<dbReference type="GeneID" id="36831324"/>
<dbReference type="OrthoDB" id="43645at2157"/>
<dbReference type="KEGG" id="abri:DFR85_04170"/>
<dbReference type="AlphaFoldDB" id="A0A2U9ID29"/>
<name>A0A2U9ID29_9CREN</name>
<protein>
    <submittedName>
        <fullName evidence="1">Uncharacterized protein</fullName>
    </submittedName>
</protein>
<dbReference type="Proteomes" id="UP000248044">
    <property type="component" value="Chromosome"/>
</dbReference>
<dbReference type="EMBL" id="CP029289">
    <property type="protein sequence ID" value="AWR93933.1"/>
    <property type="molecule type" value="Genomic_DNA"/>
</dbReference>
<gene>
    <name evidence="1" type="ORF">DFR85_04170</name>
</gene>
<evidence type="ECO:0000313" key="2">
    <source>
        <dbReference type="Proteomes" id="UP000248044"/>
    </source>
</evidence>
<evidence type="ECO:0000313" key="1">
    <source>
        <dbReference type="EMBL" id="AWR93933.1"/>
    </source>
</evidence>
<keyword evidence="2" id="KW-1185">Reference proteome</keyword>